<evidence type="ECO:0000313" key="4">
    <source>
        <dbReference type="Proteomes" id="UP000326924"/>
    </source>
</evidence>
<evidence type="ECO:0000256" key="1">
    <source>
        <dbReference type="SAM" id="MobiDB-lite"/>
    </source>
</evidence>
<organism evidence="3 4">
    <name type="scientific">Sphaerosporella brunnea</name>
    <dbReference type="NCBI Taxonomy" id="1250544"/>
    <lineage>
        <taxon>Eukaryota</taxon>
        <taxon>Fungi</taxon>
        <taxon>Dikarya</taxon>
        <taxon>Ascomycota</taxon>
        <taxon>Pezizomycotina</taxon>
        <taxon>Pezizomycetes</taxon>
        <taxon>Pezizales</taxon>
        <taxon>Pyronemataceae</taxon>
        <taxon>Sphaerosporella</taxon>
    </lineage>
</organism>
<comment type="caution">
    <text evidence="3">The sequence shown here is derived from an EMBL/GenBank/DDBJ whole genome shotgun (WGS) entry which is preliminary data.</text>
</comment>
<reference evidence="3 4" key="1">
    <citation type="submission" date="2019-09" db="EMBL/GenBank/DDBJ databases">
        <title>Draft genome of the ectomycorrhizal ascomycete Sphaerosporella brunnea.</title>
        <authorList>
            <consortium name="DOE Joint Genome Institute"/>
            <person name="Benucci G.M."/>
            <person name="Marozzi G."/>
            <person name="Antonielli L."/>
            <person name="Sanchez S."/>
            <person name="Marco P."/>
            <person name="Wang X."/>
            <person name="Falini L.B."/>
            <person name="Barry K."/>
            <person name="Haridas S."/>
            <person name="Lipzen A."/>
            <person name="Labutti K."/>
            <person name="Grigoriev I.V."/>
            <person name="Murat C."/>
            <person name="Martin F."/>
            <person name="Albertini E."/>
            <person name="Donnini D."/>
            <person name="Bonito G."/>
        </authorList>
    </citation>
    <scope>NUCLEOTIDE SEQUENCE [LARGE SCALE GENOMIC DNA]</scope>
    <source>
        <strain evidence="3 4">Sb_GMNB300</strain>
    </source>
</reference>
<dbReference type="AlphaFoldDB" id="A0A5J5EFA5"/>
<dbReference type="InParanoid" id="A0A5J5EFA5"/>
<proteinExistence type="predicted"/>
<evidence type="ECO:0000313" key="3">
    <source>
        <dbReference type="EMBL" id="KAA8893669.1"/>
    </source>
</evidence>
<feature type="region of interest" description="Disordered" evidence="1">
    <location>
        <begin position="366"/>
        <end position="403"/>
    </location>
</feature>
<protein>
    <recommendedName>
        <fullName evidence="2">F-box domain-containing protein</fullName>
    </recommendedName>
</protein>
<dbReference type="EMBL" id="VXIS01000414">
    <property type="protein sequence ID" value="KAA8893669.1"/>
    <property type="molecule type" value="Genomic_DNA"/>
</dbReference>
<dbReference type="PROSITE" id="PS50181">
    <property type="entry name" value="FBOX"/>
    <property type="match status" value="1"/>
</dbReference>
<keyword evidence="4" id="KW-1185">Reference proteome</keyword>
<sequence>MSDVCVKCENSAAAARPSGGRPALPFAPFNTQHPLACFLPLVISYTHHPFPYHPFKSLVLPETTTTMPPNNGVQEYMQRVANAKRVALIPIGSQSVSKPSLESLPQAVLDRLVHYLRWDSLRRLSSVNKHFSQLLPARYPTKFFQKGLSRLPPHLRGLKEEEAPEQQRLQSIHPIFMHIFFQHTFKADAVRVRGPSGQLLRALEVRKEFATIPTVTELHIKIIPFGERKFGENGQMWDLVCPIKSELGVTVWDVVEKVLEFFGQEALLDGETPPLRLTARDWFGKVKCDKMGIHPGLIMLNNDFMQEDIQYISRFPLAIEVDANPRAMKRPWPKFLIIDPYERGQIIADYALSKWVQDLLKEDRSRKAAARKEKDQADKLEQDKKKQAQKQAQKQSLDELYWY</sequence>
<name>A0A5J5EFA5_9PEZI</name>
<dbReference type="Proteomes" id="UP000326924">
    <property type="component" value="Unassembled WGS sequence"/>
</dbReference>
<feature type="domain" description="F-box" evidence="2">
    <location>
        <begin position="98"/>
        <end position="147"/>
    </location>
</feature>
<gene>
    <name evidence="3" type="ORF">FN846DRAFT_502268</name>
</gene>
<feature type="compositionally biased region" description="Basic and acidic residues" evidence="1">
    <location>
        <begin position="366"/>
        <end position="386"/>
    </location>
</feature>
<evidence type="ECO:0000259" key="2">
    <source>
        <dbReference type="PROSITE" id="PS50181"/>
    </source>
</evidence>
<dbReference type="InterPro" id="IPR001810">
    <property type="entry name" value="F-box_dom"/>
</dbReference>
<accession>A0A5J5EFA5</accession>